<accession>A0AAW1ZJD6</accession>
<name>A0AAW1ZJD6_CULAL</name>
<organism evidence="1 2">
    <name type="scientific">Culter alburnus</name>
    <name type="common">Topmouth culter</name>
    <dbReference type="NCBI Taxonomy" id="194366"/>
    <lineage>
        <taxon>Eukaryota</taxon>
        <taxon>Metazoa</taxon>
        <taxon>Chordata</taxon>
        <taxon>Craniata</taxon>
        <taxon>Vertebrata</taxon>
        <taxon>Euteleostomi</taxon>
        <taxon>Actinopterygii</taxon>
        <taxon>Neopterygii</taxon>
        <taxon>Teleostei</taxon>
        <taxon>Ostariophysi</taxon>
        <taxon>Cypriniformes</taxon>
        <taxon>Xenocyprididae</taxon>
        <taxon>Xenocypridinae</taxon>
        <taxon>Culter</taxon>
    </lineage>
</organism>
<dbReference type="AlphaFoldDB" id="A0AAW1ZJD6"/>
<dbReference type="Proteomes" id="UP001479290">
    <property type="component" value="Unassembled WGS sequence"/>
</dbReference>
<evidence type="ECO:0000313" key="2">
    <source>
        <dbReference type="Proteomes" id="UP001479290"/>
    </source>
</evidence>
<reference evidence="1 2" key="1">
    <citation type="submission" date="2024-05" db="EMBL/GenBank/DDBJ databases">
        <title>A high-quality chromosomal-level genome assembly of Topmouth culter (Culter alburnus).</title>
        <authorList>
            <person name="Zhao H."/>
        </authorList>
    </citation>
    <scope>NUCLEOTIDE SEQUENCE [LARGE SCALE GENOMIC DNA]</scope>
    <source>
        <strain evidence="1">CATC2023</strain>
        <tissue evidence="1">Muscle</tissue>
    </source>
</reference>
<sequence length="96" mass="10708">MKRLWKSFESSPHTCPVFTETDNNPGRSLTPDVCQVEALRLLKTRGGIARPPLLRQQSNFQISTSPLAPNVEFSSHLPPPCLLLARMIHFLMAGPI</sequence>
<keyword evidence="2" id="KW-1185">Reference proteome</keyword>
<dbReference type="EMBL" id="JAWDJR010000016">
    <property type="protein sequence ID" value="KAK9960469.1"/>
    <property type="molecule type" value="Genomic_DNA"/>
</dbReference>
<evidence type="ECO:0000313" key="1">
    <source>
        <dbReference type="EMBL" id="KAK9960469.1"/>
    </source>
</evidence>
<protein>
    <submittedName>
        <fullName evidence="1">Uncharacterized protein</fullName>
    </submittedName>
</protein>
<proteinExistence type="predicted"/>
<gene>
    <name evidence="1" type="ORF">ABG768_008324</name>
</gene>
<comment type="caution">
    <text evidence="1">The sequence shown here is derived from an EMBL/GenBank/DDBJ whole genome shotgun (WGS) entry which is preliminary data.</text>
</comment>